<dbReference type="PROSITE" id="PS00156">
    <property type="entry name" value="OMPDECASE"/>
    <property type="match status" value="1"/>
</dbReference>
<evidence type="ECO:0000256" key="3">
    <source>
        <dbReference type="ARBA" id="ARBA00022793"/>
    </source>
</evidence>
<dbReference type="Proteomes" id="UP001555826">
    <property type="component" value="Unassembled WGS sequence"/>
</dbReference>
<feature type="domain" description="Orotidine 5'-phosphate decarboxylase" evidence="8">
    <location>
        <begin position="23"/>
        <end position="272"/>
    </location>
</feature>
<comment type="similarity">
    <text evidence="2 7">Belongs to the OMP decarboxylase family. Type 2 subfamily.</text>
</comment>
<accession>A0ABV3PBV8</accession>
<dbReference type="InterPro" id="IPR011995">
    <property type="entry name" value="OMPdecase_type-2"/>
</dbReference>
<evidence type="ECO:0000256" key="1">
    <source>
        <dbReference type="ARBA" id="ARBA00004861"/>
    </source>
</evidence>
<dbReference type="GO" id="GO:0004590">
    <property type="term" value="F:orotidine-5'-phosphate decarboxylase activity"/>
    <property type="evidence" value="ECO:0007669"/>
    <property type="project" value="UniProtKB-EC"/>
</dbReference>
<dbReference type="EC" id="4.1.1.23" evidence="7"/>
<keyword evidence="5 7" id="KW-0456">Lyase</keyword>
<name>A0ABV3PBV8_9ACTN</name>
<dbReference type="SMART" id="SM00934">
    <property type="entry name" value="OMPdecase"/>
    <property type="match status" value="1"/>
</dbReference>
<organism evidence="9 10">
    <name type="scientific">Kineococcus endophyticus</name>
    <dbReference type="NCBI Taxonomy" id="1181883"/>
    <lineage>
        <taxon>Bacteria</taxon>
        <taxon>Bacillati</taxon>
        <taxon>Actinomycetota</taxon>
        <taxon>Actinomycetes</taxon>
        <taxon>Kineosporiales</taxon>
        <taxon>Kineosporiaceae</taxon>
        <taxon>Kineococcus</taxon>
    </lineage>
</organism>
<evidence type="ECO:0000313" key="9">
    <source>
        <dbReference type="EMBL" id="MEW9266697.1"/>
    </source>
</evidence>
<dbReference type="InterPro" id="IPR001754">
    <property type="entry name" value="OMPdeCOase_dom"/>
</dbReference>
<evidence type="ECO:0000259" key="8">
    <source>
        <dbReference type="SMART" id="SM00934"/>
    </source>
</evidence>
<keyword evidence="10" id="KW-1185">Reference proteome</keyword>
<dbReference type="InterPro" id="IPR018089">
    <property type="entry name" value="OMPdecase_AS"/>
</dbReference>
<dbReference type="InterPro" id="IPR013785">
    <property type="entry name" value="Aldolase_TIM"/>
</dbReference>
<proteinExistence type="inferred from homology"/>
<keyword evidence="4 7" id="KW-0665">Pyrimidine biosynthesis</keyword>
<feature type="active site" description="Proton donor" evidence="7">
    <location>
        <position position="102"/>
    </location>
</feature>
<evidence type="ECO:0000313" key="10">
    <source>
        <dbReference type="Proteomes" id="UP001555826"/>
    </source>
</evidence>
<dbReference type="CDD" id="cd04725">
    <property type="entry name" value="OMP_decarboxylase_like"/>
    <property type="match status" value="1"/>
</dbReference>
<evidence type="ECO:0000256" key="5">
    <source>
        <dbReference type="ARBA" id="ARBA00023239"/>
    </source>
</evidence>
<comment type="pathway">
    <text evidence="1 7">Pyrimidine metabolism; UMP biosynthesis via de novo pathway; UMP from orotate: step 2/2.</text>
</comment>
<dbReference type="Gene3D" id="3.20.20.70">
    <property type="entry name" value="Aldolase class I"/>
    <property type="match status" value="1"/>
</dbReference>
<reference evidence="9 10" key="1">
    <citation type="submission" date="2024-07" db="EMBL/GenBank/DDBJ databases">
        <authorList>
            <person name="Thanompreechachai J."/>
            <person name="Duangmal K."/>
        </authorList>
    </citation>
    <scope>NUCLEOTIDE SEQUENCE [LARGE SCALE GENOMIC DNA]</scope>
    <source>
        <strain evidence="9 10">KCTC 19886</strain>
    </source>
</reference>
<evidence type="ECO:0000256" key="4">
    <source>
        <dbReference type="ARBA" id="ARBA00022975"/>
    </source>
</evidence>
<dbReference type="RefSeq" id="WP_367639838.1">
    <property type="nucleotide sequence ID" value="NZ_JBFNQN010000013.1"/>
</dbReference>
<dbReference type="Pfam" id="PF00215">
    <property type="entry name" value="OMPdecase"/>
    <property type="match status" value="1"/>
</dbReference>
<dbReference type="HAMAP" id="MF_01215">
    <property type="entry name" value="OMPdecase_type2"/>
    <property type="match status" value="1"/>
</dbReference>
<evidence type="ECO:0000256" key="2">
    <source>
        <dbReference type="ARBA" id="ARBA00008847"/>
    </source>
</evidence>
<evidence type="ECO:0000256" key="7">
    <source>
        <dbReference type="HAMAP-Rule" id="MF_01215"/>
    </source>
</evidence>
<dbReference type="NCBIfam" id="TIGR02127">
    <property type="entry name" value="pyrF_sub2"/>
    <property type="match status" value="1"/>
</dbReference>
<evidence type="ECO:0000256" key="6">
    <source>
        <dbReference type="ARBA" id="ARBA00049157"/>
    </source>
</evidence>
<dbReference type="InterPro" id="IPR011060">
    <property type="entry name" value="RibuloseP-bd_barrel"/>
</dbReference>
<dbReference type="EMBL" id="JBFNQN010000013">
    <property type="protein sequence ID" value="MEW9266697.1"/>
    <property type="molecule type" value="Genomic_DNA"/>
</dbReference>
<keyword evidence="3 7" id="KW-0210">Decarboxylase</keyword>
<gene>
    <name evidence="7 9" type="primary">pyrF</name>
    <name evidence="9" type="ORF">AB1207_18255</name>
</gene>
<protein>
    <recommendedName>
        <fullName evidence="7">Orotidine 5'-phosphate decarboxylase</fullName>
        <ecNumber evidence="7">4.1.1.23</ecNumber>
    </recommendedName>
    <alternativeName>
        <fullName evidence="7">OMP decarboxylase</fullName>
        <shortName evidence="7">OMPDCase</shortName>
        <shortName evidence="7">OMPdecase</shortName>
    </alternativeName>
</protein>
<dbReference type="PANTHER" id="PTHR43375:SF1">
    <property type="entry name" value="OROTIDINE 5'-PHOSPHATE DECARBOXYLASE"/>
    <property type="match status" value="1"/>
</dbReference>
<sequence>MSGGEGPQRFGARLAEAVTAHGPLCAGIDPHTPLLAAWGLTDDADGVERFGRIVVEALAEHVACVKPQAAFFERHGSRGVAALERVVADARAAGLLTIVDAKRGDIGSTMAGYADAFVGDSPLAGDAVTVSPYLGFGSLRPLLDLAAQHGRGVFVLALTSNPEGAAVQHAVGADGRPVARAVAEAAAAENAGATPYGDVGLVVGATVGSAVSDLGIDLAAVNGPLLAPGVGAQGGTAEDLRQVFGDARRLVLAASSREVLAAGPSTTALRDAARRSADALTAALAG</sequence>
<comment type="caution">
    <text evidence="9">The sequence shown here is derived from an EMBL/GenBank/DDBJ whole genome shotgun (WGS) entry which is preliminary data.</text>
</comment>
<dbReference type="PANTHER" id="PTHR43375">
    <property type="entry name" value="OROTIDINE 5'-PHOSPHATE DECARBOXYLASE"/>
    <property type="match status" value="1"/>
</dbReference>
<comment type="catalytic activity">
    <reaction evidence="6 7">
        <text>orotidine 5'-phosphate + H(+) = UMP + CO2</text>
        <dbReference type="Rhea" id="RHEA:11596"/>
        <dbReference type="ChEBI" id="CHEBI:15378"/>
        <dbReference type="ChEBI" id="CHEBI:16526"/>
        <dbReference type="ChEBI" id="CHEBI:57538"/>
        <dbReference type="ChEBI" id="CHEBI:57865"/>
        <dbReference type="EC" id="4.1.1.23"/>
    </reaction>
</comment>
<dbReference type="SUPFAM" id="SSF51366">
    <property type="entry name" value="Ribulose-phoshate binding barrel"/>
    <property type="match status" value="1"/>
</dbReference>